<dbReference type="GeneID" id="67182136"/>
<dbReference type="STRING" id="550540.Fbal_1923"/>
<protein>
    <recommendedName>
        <fullName evidence="4">Sugar transporter</fullName>
    </recommendedName>
</protein>
<dbReference type="OrthoDB" id="5801787at2"/>
<evidence type="ECO:0008006" key="4">
    <source>
        <dbReference type="Google" id="ProtNLM"/>
    </source>
</evidence>
<dbReference type="Proteomes" id="UP000006683">
    <property type="component" value="Chromosome"/>
</dbReference>
<feature type="transmembrane region" description="Helical" evidence="1">
    <location>
        <begin position="55"/>
        <end position="81"/>
    </location>
</feature>
<keyword evidence="1" id="KW-1133">Transmembrane helix</keyword>
<organism evidence="2 3">
    <name type="scientific">Ferrimonas balearica (strain DSM 9799 / CCM 4581 / KCTC 23876 / PAT)</name>
    <dbReference type="NCBI Taxonomy" id="550540"/>
    <lineage>
        <taxon>Bacteria</taxon>
        <taxon>Pseudomonadati</taxon>
        <taxon>Pseudomonadota</taxon>
        <taxon>Gammaproteobacteria</taxon>
        <taxon>Alteromonadales</taxon>
        <taxon>Ferrimonadaceae</taxon>
        <taxon>Ferrimonas</taxon>
    </lineage>
</organism>
<feature type="transmembrane region" description="Helical" evidence="1">
    <location>
        <begin position="121"/>
        <end position="140"/>
    </location>
</feature>
<dbReference type="KEGG" id="fbl:Fbal_1923"/>
<dbReference type="EMBL" id="CP002209">
    <property type="protein sequence ID" value="ADN76126.1"/>
    <property type="molecule type" value="Genomic_DNA"/>
</dbReference>
<dbReference type="RefSeq" id="WP_013345432.1">
    <property type="nucleotide sequence ID" value="NC_014541.1"/>
</dbReference>
<keyword evidence="1" id="KW-0812">Transmembrane</keyword>
<dbReference type="eggNOG" id="ENOG5030RKS">
    <property type="taxonomic scope" value="Bacteria"/>
</dbReference>
<gene>
    <name evidence="2" type="ordered locus">Fbal_1923</name>
</gene>
<name>E1ST79_FERBD</name>
<evidence type="ECO:0000313" key="2">
    <source>
        <dbReference type="EMBL" id="ADN76126.1"/>
    </source>
</evidence>
<evidence type="ECO:0000313" key="3">
    <source>
        <dbReference type="Proteomes" id="UP000006683"/>
    </source>
</evidence>
<dbReference type="AlphaFoldDB" id="E1ST79"/>
<sequence>MARSLFSTQTPSTPWHLWLVGILALLWNGMGAMDYLLTQTRNSEYMAQFSQEQLAFFYGFPSWVVAAWAIAVWGGVLGAILLLMRRRLAIGVFLISLLAMVLTTVHNYLMVDGMAVIGDPFSLGFTATIFVVALLLYLYSKRLGQQGRLR</sequence>
<keyword evidence="1" id="KW-0472">Membrane</keyword>
<proteinExistence type="predicted"/>
<accession>E1ST79</accession>
<keyword evidence="3" id="KW-1185">Reference proteome</keyword>
<reference evidence="2 3" key="1">
    <citation type="journal article" date="2010" name="Stand. Genomic Sci.">
        <title>Complete genome sequence of Ferrimonas balearica type strain (PAT).</title>
        <authorList>
            <person name="Nolan M."/>
            <person name="Sikorski J."/>
            <person name="Davenport K."/>
            <person name="Lucas S."/>
            <person name="Glavina Del Rio T."/>
            <person name="Tice H."/>
            <person name="Cheng J."/>
            <person name="Goodwin L."/>
            <person name="Pitluck S."/>
            <person name="Liolios K."/>
            <person name="Ivanova N."/>
            <person name="Mavromatis K."/>
            <person name="Ovchinnikova G."/>
            <person name="Pati A."/>
            <person name="Chen A."/>
            <person name="Palaniappan K."/>
            <person name="Land M."/>
            <person name="Hauser L."/>
            <person name="Chang Y."/>
            <person name="Jeffries C."/>
            <person name="Tapia R."/>
            <person name="Brettin T."/>
            <person name="Detter J."/>
            <person name="Han C."/>
            <person name="Yasawong M."/>
            <person name="Rohde M."/>
            <person name="Tindall B."/>
            <person name="Goker M."/>
            <person name="Woyke T."/>
            <person name="Bristow J."/>
            <person name="Eisen J."/>
            <person name="Markowitz V."/>
            <person name="Hugenholtz P."/>
            <person name="Kyrpides N."/>
            <person name="Klenk H."/>
            <person name="Lapidus A."/>
        </authorList>
    </citation>
    <scope>NUCLEOTIDE SEQUENCE [LARGE SCALE GENOMIC DNA]</scope>
    <source>
        <strain evidence="3">DSM 9799 / CCM 4581 / KCTC 23876 / PAT</strain>
    </source>
</reference>
<evidence type="ECO:0000256" key="1">
    <source>
        <dbReference type="SAM" id="Phobius"/>
    </source>
</evidence>
<feature type="transmembrane region" description="Helical" evidence="1">
    <location>
        <begin position="88"/>
        <end position="109"/>
    </location>
</feature>
<dbReference type="HOGENOM" id="CLU_127076_1_0_6"/>